<sequence>MLCWKFALGALITAVSATPLQSRSETNDTMACSFKDITPTPDLKYTPCYDDFTCANLEVPLDYENIEIGTTNIAFLRWNSPKQPVMGDIVFNPGGPGGSGVEFVLNAVNRLVPLLGDSYNIVGMDTRGVNNSGPNSDCFPGQPATRDYYQNTFLNVNPRSEDSVKRYYEESGGVGTWCSQALNDTANYINTPAIARDMLQYFELLYESQGKPREEALVNFYGASYGSALGTTFASLYPDRVGRFLIDAVVDVEDYYFGNWSQNLLQADESVVGMFTGCAEAGPKCPLYRNDSTPDNIIKRVDAVLQDLTDLPLAVTDPRFVQYPTVVTDFDLRIQIMIAAYNPPTSLAILAQMIADLENKNGSLLAVANGRGLVTPAECDNKSQEKEQNTPKWIIACNDNNKQWQVTEQSLFNLFAYNGNLSSWFGEYWTTAIVPQCRNLQFSPLESQVFKGFEKVKTRTPILFADNTLDPVSSSYDKMSAFFADSVILLQKGVGHGLIVTNSNCTSNYVQTYFQTGELPPLDTVCETDYDFFPEAAVGGALGKRALEPRPFSLGI</sequence>
<comment type="similarity">
    <text evidence="1">Belongs to the peptidase S33 family.</text>
</comment>
<evidence type="ECO:0000313" key="6">
    <source>
        <dbReference type="EMBL" id="ORX94363.1"/>
    </source>
</evidence>
<evidence type="ECO:0000313" key="7">
    <source>
        <dbReference type="Proteomes" id="UP000193144"/>
    </source>
</evidence>
<comment type="caution">
    <text evidence="6">The sequence shown here is derived from an EMBL/GenBank/DDBJ whole genome shotgun (WGS) entry which is preliminary data.</text>
</comment>
<evidence type="ECO:0000256" key="2">
    <source>
        <dbReference type="ARBA" id="ARBA00022801"/>
    </source>
</evidence>
<dbReference type="OrthoDB" id="425534at2759"/>
<evidence type="ECO:0000259" key="4">
    <source>
        <dbReference type="Pfam" id="PF00561"/>
    </source>
</evidence>
<name>A0A1Y1Y8N8_9PLEO</name>
<dbReference type="GO" id="GO:0016787">
    <property type="term" value="F:hydrolase activity"/>
    <property type="evidence" value="ECO:0007669"/>
    <property type="project" value="UniProtKB-KW"/>
</dbReference>
<organism evidence="6 7">
    <name type="scientific">Clohesyomyces aquaticus</name>
    <dbReference type="NCBI Taxonomy" id="1231657"/>
    <lineage>
        <taxon>Eukaryota</taxon>
        <taxon>Fungi</taxon>
        <taxon>Dikarya</taxon>
        <taxon>Ascomycota</taxon>
        <taxon>Pezizomycotina</taxon>
        <taxon>Dothideomycetes</taxon>
        <taxon>Pleosporomycetidae</taxon>
        <taxon>Pleosporales</taxon>
        <taxon>Lindgomycetaceae</taxon>
        <taxon>Clohesyomyces</taxon>
    </lineage>
</organism>
<feature type="signal peptide" evidence="3">
    <location>
        <begin position="1"/>
        <end position="17"/>
    </location>
</feature>
<proteinExistence type="inferred from homology"/>
<dbReference type="PANTHER" id="PTHR43248:SF25">
    <property type="entry name" value="AB HYDROLASE-1 DOMAIN-CONTAINING PROTEIN-RELATED"/>
    <property type="match status" value="1"/>
</dbReference>
<dbReference type="InterPro" id="IPR029058">
    <property type="entry name" value="AB_hydrolase_fold"/>
</dbReference>
<feature type="domain" description="Peptidase S33 tripeptidyl aminopeptidase-like C-terminal" evidence="5">
    <location>
        <begin position="424"/>
        <end position="526"/>
    </location>
</feature>
<feature type="domain" description="AB hydrolase-1" evidence="4">
    <location>
        <begin position="89"/>
        <end position="280"/>
    </location>
</feature>
<reference evidence="6 7" key="1">
    <citation type="submission" date="2016-07" db="EMBL/GenBank/DDBJ databases">
        <title>Pervasive Adenine N6-methylation of Active Genes in Fungi.</title>
        <authorList>
            <consortium name="DOE Joint Genome Institute"/>
            <person name="Mondo S.J."/>
            <person name="Dannebaum R.O."/>
            <person name="Kuo R.C."/>
            <person name="Labutti K."/>
            <person name="Haridas S."/>
            <person name="Kuo A."/>
            <person name="Salamov A."/>
            <person name="Ahrendt S.R."/>
            <person name="Lipzen A."/>
            <person name="Sullivan W."/>
            <person name="Andreopoulos W.B."/>
            <person name="Clum A."/>
            <person name="Lindquist E."/>
            <person name="Daum C."/>
            <person name="Ramamoorthy G.K."/>
            <person name="Gryganskyi A."/>
            <person name="Culley D."/>
            <person name="Magnuson J.K."/>
            <person name="James T.Y."/>
            <person name="O'Malley M.A."/>
            <person name="Stajich J.E."/>
            <person name="Spatafora J.W."/>
            <person name="Visel A."/>
            <person name="Grigoriev I.V."/>
        </authorList>
    </citation>
    <scope>NUCLEOTIDE SEQUENCE [LARGE SCALE GENOMIC DNA]</scope>
    <source>
        <strain evidence="6 7">CBS 115471</strain>
    </source>
</reference>
<dbReference type="EMBL" id="MCFA01000311">
    <property type="protein sequence ID" value="ORX94363.1"/>
    <property type="molecule type" value="Genomic_DNA"/>
</dbReference>
<feature type="chain" id="PRO_5013118794" description="Alpha/Beta hydrolase protein" evidence="3">
    <location>
        <begin position="18"/>
        <end position="556"/>
    </location>
</feature>
<dbReference type="InterPro" id="IPR051601">
    <property type="entry name" value="Serine_prot/Carboxylest_S33"/>
</dbReference>
<gene>
    <name evidence="6" type="ORF">BCR34DRAFT_608292</name>
</gene>
<keyword evidence="7" id="KW-1185">Reference proteome</keyword>
<dbReference type="PANTHER" id="PTHR43248">
    <property type="entry name" value="2-SUCCINYL-6-HYDROXY-2,4-CYCLOHEXADIENE-1-CARBOXYLATE SYNTHASE"/>
    <property type="match status" value="1"/>
</dbReference>
<evidence type="ECO:0000259" key="5">
    <source>
        <dbReference type="Pfam" id="PF08386"/>
    </source>
</evidence>
<dbReference type="InterPro" id="IPR013595">
    <property type="entry name" value="Pept_S33_TAP-like_C"/>
</dbReference>
<dbReference type="AlphaFoldDB" id="A0A1Y1Y8N8"/>
<evidence type="ECO:0008006" key="8">
    <source>
        <dbReference type="Google" id="ProtNLM"/>
    </source>
</evidence>
<accession>A0A1Y1Y8N8</accession>
<dbReference type="STRING" id="1231657.A0A1Y1Y8N8"/>
<dbReference type="Gene3D" id="3.40.50.1820">
    <property type="entry name" value="alpha/beta hydrolase"/>
    <property type="match status" value="1"/>
</dbReference>
<dbReference type="Pfam" id="PF00561">
    <property type="entry name" value="Abhydrolase_1"/>
    <property type="match status" value="1"/>
</dbReference>
<dbReference type="Pfam" id="PF08386">
    <property type="entry name" value="Abhydrolase_4"/>
    <property type="match status" value="1"/>
</dbReference>
<keyword evidence="3" id="KW-0732">Signal</keyword>
<protein>
    <recommendedName>
        <fullName evidence="8">Alpha/Beta hydrolase protein</fullName>
    </recommendedName>
</protein>
<keyword evidence="2" id="KW-0378">Hydrolase</keyword>
<dbReference type="InterPro" id="IPR000073">
    <property type="entry name" value="AB_hydrolase_1"/>
</dbReference>
<evidence type="ECO:0000256" key="3">
    <source>
        <dbReference type="SAM" id="SignalP"/>
    </source>
</evidence>
<dbReference type="Proteomes" id="UP000193144">
    <property type="component" value="Unassembled WGS sequence"/>
</dbReference>
<evidence type="ECO:0000256" key="1">
    <source>
        <dbReference type="ARBA" id="ARBA00010088"/>
    </source>
</evidence>
<dbReference type="SUPFAM" id="SSF53474">
    <property type="entry name" value="alpha/beta-Hydrolases"/>
    <property type="match status" value="1"/>
</dbReference>